<comment type="similarity">
    <text evidence="2 6">Belongs to the C1D family.</text>
</comment>
<feature type="compositionally biased region" description="Basic and acidic residues" evidence="7">
    <location>
        <begin position="120"/>
        <end position="129"/>
    </location>
</feature>
<evidence type="ECO:0000256" key="2">
    <source>
        <dbReference type="ARBA" id="ARBA00009154"/>
    </source>
</evidence>
<keyword evidence="3 6" id="KW-0698">rRNA processing</keyword>
<proteinExistence type="inferred from homology"/>
<evidence type="ECO:0000256" key="6">
    <source>
        <dbReference type="RuleBase" id="RU368003"/>
    </source>
</evidence>
<evidence type="ECO:0000313" key="8">
    <source>
        <dbReference type="EMBL" id="KAL1586126.1"/>
    </source>
</evidence>
<name>A0AB34KPK3_9PEZI</name>
<evidence type="ECO:0000313" key="9">
    <source>
        <dbReference type="Proteomes" id="UP000803884"/>
    </source>
</evidence>
<evidence type="ECO:0000256" key="3">
    <source>
        <dbReference type="ARBA" id="ARBA00022552"/>
    </source>
</evidence>
<evidence type="ECO:0000256" key="4">
    <source>
        <dbReference type="ARBA" id="ARBA00022884"/>
    </source>
</evidence>
<dbReference type="Proteomes" id="UP000803884">
    <property type="component" value="Unassembled WGS sequence"/>
</dbReference>
<comment type="caution">
    <text evidence="8">The sequence shown here is derived from an EMBL/GenBank/DDBJ whole genome shotgun (WGS) entry which is preliminary data.</text>
</comment>
<evidence type="ECO:0000256" key="7">
    <source>
        <dbReference type="SAM" id="MobiDB-lite"/>
    </source>
</evidence>
<dbReference type="GO" id="GO:0003723">
    <property type="term" value="F:RNA binding"/>
    <property type="evidence" value="ECO:0007669"/>
    <property type="project" value="UniProtKB-UniRule"/>
</dbReference>
<keyword evidence="4 6" id="KW-0694">RNA-binding</keyword>
<evidence type="ECO:0000256" key="1">
    <source>
        <dbReference type="ARBA" id="ARBA00004123"/>
    </source>
</evidence>
<dbReference type="PANTHER" id="PTHR15341:SF3">
    <property type="entry name" value="NUCLEAR NUCLEIC ACID-BINDING PROTEIN C1D"/>
    <property type="match status" value="1"/>
</dbReference>
<reference evidence="8 9" key="1">
    <citation type="journal article" date="2020" name="Microbiol. Resour. Announc.">
        <title>Draft Genome Sequence of a Cladosporium Species Isolated from the Mesophotic Ascidian Didemnum maculosum.</title>
        <authorList>
            <person name="Gioti A."/>
            <person name="Siaperas R."/>
            <person name="Nikolaivits E."/>
            <person name="Le Goff G."/>
            <person name="Ouazzani J."/>
            <person name="Kotoulas G."/>
            <person name="Topakas E."/>
        </authorList>
    </citation>
    <scope>NUCLEOTIDE SEQUENCE [LARGE SCALE GENOMIC DNA]</scope>
    <source>
        <strain evidence="8 9">TM138-S3</strain>
    </source>
</reference>
<dbReference type="Pfam" id="PF04000">
    <property type="entry name" value="Sas10_Utp3"/>
    <property type="match status" value="1"/>
</dbReference>
<comment type="function">
    <text evidence="6">Required for exosome-dependent processing of pre-rRNA and small nucleolar RNA (snRNA) precursors. Involved in processing of 35S pre-rRNA at the A0, A1 and A2 sites.</text>
</comment>
<dbReference type="GO" id="GO:0000178">
    <property type="term" value="C:exosome (RNase complex)"/>
    <property type="evidence" value="ECO:0007669"/>
    <property type="project" value="TreeGrafter"/>
</dbReference>
<sequence length="279" mass="30598">MDSSDVKELVDDMSGSIDDLETSLAPLLNASLSSSTSKLPLLDKAKLYVLATYAIDSVLFSYLRLNGSNVKEHPVVQEIMRVRSYFQKIKEAESGPAQRNATLDKDAAARFIKHGLSGNDKYDQARQDRATAQTASAKRKAEEFEASAQYGSQNRFAGMAKRMRAEEPSVPVVKADDASDEESTPGSKAEKKAAKHARRVERKMAKQSPADTRAAGTEEEGAAAASAEAGKKKHGPRSNHETFEALLNGPIPKKEKKKKRKSKGEVRQDMEDNRANEMK</sequence>
<accession>A0AB34KPK3</accession>
<dbReference type="EMBL" id="JAAQHG020000016">
    <property type="protein sequence ID" value="KAL1586126.1"/>
    <property type="molecule type" value="Genomic_DNA"/>
</dbReference>
<dbReference type="RefSeq" id="XP_069229231.1">
    <property type="nucleotide sequence ID" value="XM_069373445.1"/>
</dbReference>
<feature type="region of interest" description="Disordered" evidence="7">
    <location>
        <begin position="118"/>
        <end position="146"/>
    </location>
</feature>
<feature type="region of interest" description="Disordered" evidence="7">
    <location>
        <begin position="161"/>
        <end position="279"/>
    </location>
</feature>
<dbReference type="GO" id="GO:0010468">
    <property type="term" value="P:regulation of gene expression"/>
    <property type="evidence" value="ECO:0007669"/>
    <property type="project" value="TreeGrafter"/>
</dbReference>
<keyword evidence="5 6" id="KW-0539">Nucleus</keyword>
<evidence type="ECO:0000256" key="5">
    <source>
        <dbReference type="ARBA" id="ARBA00023242"/>
    </source>
</evidence>
<dbReference type="AlphaFoldDB" id="A0AB34KPK3"/>
<dbReference type="InterPro" id="IPR011082">
    <property type="entry name" value="Exosome-assoc_fac/DNA_repair"/>
</dbReference>
<dbReference type="PANTHER" id="PTHR15341">
    <property type="entry name" value="SUN-COR STEROID HORMONE RECEPTOR CO-REPRESSOR"/>
    <property type="match status" value="1"/>
</dbReference>
<dbReference type="GO" id="GO:0000460">
    <property type="term" value="P:maturation of 5.8S rRNA"/>
    <property type="evidence" value="ECO:0007669"/>
    <property type="project" value="TreeGrafter"/>
</dbReference>
<feature type="compositionally biased region" description="Basic and acidic residues" evidence="7">
    <location>
        <begin position="263"/>
        <end position="279"/>
    </location>
</feature>
<dbReference type="GO" id="GO:0003677">
    <property type="term" value="F:DNA binding"/>
    <property type="evidence" value="ECO:0007669"/>
    <property type="project" value="TreeGrafter"/>
</dbReference>
<dbReference type="InterPro" id="IPR007146">
    <property type="entry name" value="Sas10/Utp3/C1D"/>
</dbReference>
<dbReference type="GeneID" id="96006283"/>
<keyword evidence="9" id="KW-1185">Reference proteome</keyword>
<organism evidence="8 9">
    <name type="scientific">Cladosporium halotolerans</name>
    <dbReference type="NCBI Taxonomy" id="1052096"/>
    <lineage>
        <taxon>Eukaryota</taxon>
        <taxon>Fungi</taxon>
        <taxon>Dikarya</taxon>
        <taxon>Ascomycota</taxon>
        <taxon>Pezizomycotina</taxon>
        <taxon>Dothideomycetes</taxon>
        <taxon>Dothideomycetidae</taxon>
        <taxon>Cladosporiales</taxon>
        <taxon>Cladosporiaceae</taxon>
        <taxon>Cladosporium</taxon>
    </lineage>
</organism>
<comment type="subcellular location">
    <subcellularLocation>
        <location evidence="1 6">Nucleus</location>
    </subcellularLocation>
</comment>
<dbReference type="GO" id="GO:0005730">
    <property type="term" value="C:nucleolus"/>
    <property type="evidence" value="ECO:0007669"/>
    <property type="project" value="TreeGrafter"/>
</dbReference>
<gene>
    <name evidence="8" type="ORF">WHR41_04839</name>
</gene>
<protein>
    <recommendedName>
        <fullName evidence="6">Exosome complex protein</fullName>
    </recommendedName>
</protein>